<comment type="caution">
    <text evidence="2">The sequence shown here is derived from an EMBL/GenBank/DDBJ whole genome shotgun (WGS) entry which is preliminary data.</text>
</comment>
<dbReference type="RefSeq" id="WP_200279441.1">
    <property type="nucleotide sequence ID" value="NZ_JAENII010000008.1"/>
</dbReference>
<keyword evidence="3" id="KW-1185">Reference proteome</keyword>
<dbReference type="AlphaFoldDB" id="A0A934VGJ5"/>
<feature type="transmembrane region" description="Helical" evidence="1">
    <location>
        <begin position="34"/>
        <end position="54"/>
    </location>
</feature>
<name>A0A934VGJ5_9BACT</name>
<protein>
    <submittedName>
        <fullName evidence="2">Uncharacterized protein</fullName>
    </submittedName>
</protein>
<dbReference type="Proteomes" id="UP000658278">
    <property type="component" value="Unassembled WGS sequence"/>
</dbReference>
<accession>A0A934VGJ5</accession>
<evidence type="ECO:0000256" key="1">
    <source>
        <dbReference type="SAM" id="Phobius"/>
    </source>
</evidence>
<keyword evidence="1" id="KW-0812">Transmembrane</keyword>
<keyword evidence="1" id="KW-0472">Membrane</keyword>
<reference evidence="2" key="1">
    <citation type="submission" date="2021-01" db="EMBL/GenBank/DDBJ databases">
        <title>Modified the classification status of verrucomicrobia.</title>
        <authorList>
            <person name="Feng X."/>
        </authorList>
    </citation>
    <scope>NUCLEOTIDE SEQUENCE</scope>
    <source>
        <strain evidence="2">KCTC 22201</strain>
    </source>
</reference>
<evidence type="ECO:0000313" key="2">
    <source>
        <dbReference type="EMBL" id="MBK1827660.1"/>
    </source>
</evidence>
<evidence type="ECO:0000313" key="3">
    <source>
        <dbReference type="Proteomes" id="UP000658278"/>
    </source>
</evidence>
<dbReference type="EMBL" id="JAENII010000008">
    <property type="protein sequence ID" value="MBK1827660.1"/>
    <property type="molecule type" value="Genomic_DNA"/>
</dbReference>
<gene>
    <name evidence="2" type="ORF">JIN81_11570</name>
</gene>
<sequence length="180" mass="19912">MSPQTPPPRTSRKRGFAAPVGRFRRARTRRSRGAILIEATYALTFLTGLSLILLKLAINVTAPRQWTLQQTITDAYLTYEKAYAQRLPFEDLLANTSPWPVYPAKSEANVVLGKLPGGKEISGTVVRTRTPDSNNFPIDGGSGTVSTNPAGMKVWKFQSLLLYEVGGRQYVKSRTVVRSQ</sequence>
<proteinExistence type="predicted"/>
<organism evidence="2 3">
    <name type="scientific">Haloferula rosea</name>
    <dbReference type="NCBI Taxonomy" id="490093"/>
    <lineage>
        <taxon>Bacteria</taxon>
        <taxon>Pseudomonadati</taxon>
        <taxon>Verrucomicrobiota</taxon>
        <taxon>Verrucomicrobiia</taxon>
        <taxon>Verrucomicrobiales</taxon>
        <taxon>Verrucomicrobiaceae</taxon>
        <taxon>Haloferula</taxon>
    </lineage>
</organism>
<keyword evidence="1" id="KW-1133">Transmembrane helix</keyword>